<proteinExistence type="predicted"/>
<dbReference type="AlphaFoldDB" id="A0A6S7K5C2"/>
<dbReference type="EMBL" id="CACRXK020023507">
    <property type="protein sequence ID" value="CAB4037824.1"/>
    <property type="molecule type" value="Genomic_DNA"/>
</dbReference>
<dbReference type="GO" id="GO:0005819">
    <property type="term" value="C:spindle"/>
    <property type="evidence" value="ECO:0007669"/>
    <property type="project" value="TreeGrafter"/>
</dbReference>
<gene>
    <name evidence="1" type="ORF">PACLA_8A010037</name>
</gene>
<keyword evidence="2" id="KW-1185">Reference proteome</keyword>
<dbReference type="OrthoDB" id="2428204at2759"/>
<dbReference type="Proteomes" id="UP001152795">
    <property type="component" value="Unassembled WGS sequence"/>
</dbReference>
<reference evidence="1" key="1">
    <citation type="submission" date="2020-04" db="EMBL/GenBank/DDBJ databases">
        <authorList>
            <person name="Alioto T."/>
            <person name="Alioto T."/>
            <person name="Gomez Garrido J."/>
        </authorList>
    </citation>
    <scope>NUCLEOTIDE SEQUENCE</scope>
    <source>
        <strain evidence="1">A484AB</strain>
    </source>
</reference>
<comment type="caution">
    <text evidence="1">The sequence shown here is derived from an EMBL/GenBank/DDBJ whole genome shotgun (WGS) entry which is preliminary data.</text>
</comment>
<protein>
    <submittedName>
        <fullName evidence="1">Uncharacterized protein</fullName>
    </submittedName>
</protein>
<dbReference type="GO" id="GO:0061172">
    <property type="term" value="P:regulation of establishment of bipolar cell polarity"/>
    <property type="evidence" value="ECO:0007669"/>
    <property type="project" value="TreeGrafter"/>
</dbReference>
<dbReference type="InterPro" id="IPR039269">
    <property type="entry name" value="ANKFN1"/>
</dbReference>
<dbReference type="PANTHER" id="PTHR21437:SF1">
    <property type="entry name" value="WIDE AWAKE"/>
    <property type="match status" value="1"/>
</dbReference>
<dbReference type="PANTHER" id="PTHR21437">
    <property type="entry name" value="WIDE AWAKE"/>
    <property type="match status" value="1"/>
</dbReference>
<evidence type="ECO:0000313" key="1">
    <source>
        <dbReference type="EMBL" id="CAB4037824.1"/>
    </source>
</evidence>
<dbReference type="GO" id="GO:0000132">
    <property type="term" value="P:establishment of mitotic spindle orientation"/>
    <property type="evidence" value="ECO:0007669"/>
    <property type="project" value="TreeGrafter"/>
</dbReference>
<name>A0A6S7K5C2_PARCT</name>
<sequence length="317" mass="36334">MHRKRASSWHVPTGHEVCYTDRKDSKKRSFTKYAKLLTSTPKFVKEVKRGIYLATLFYTKDDKILVTLDENLPIVEVDDASTVSFTQEFQWLLKVGCTWQDIKMLKDQVERNLSSTSVYLRGRLLQALDTLQAGVGCDDLGQLHYQIIKDKNGTNIIVITKKIKNPSFIRSRTLSMKWISLSKLQKKTTQKDVNDSPNAVNQIITSIQDVISYHQQTKKPLDKGLYLGFMKLRTSVDAIHITVPRYSPNILPHVKVRDNPHVSREEWEWLTGLTTMSEEELAAESSPSFQSTLEHALKTLLDDIGVSRNVCWLNYCS</sequence>
<organism evidence="1 2">
    <name type="scientific">Paramuricea clavata</name>
    <name type="common">Red gorgonian</name>
    <name type="synonym">Violescent sea-whip</name>
    <dbReference type="NCBI Taxonomy" id="317549"/>
    <lineage>
        <taxon>Eukaryota</taxon>
        <taxon>Metazoa</taxon>
        <taxon>Cnidaria</taxon>
        <taxon>Anthozoa</taxon>
        <taxon>Octocorallia</taxon>
        <taxon>Malacalcyonacea</taxon>
        <taxon>Plexauridae</taxon>
        <taxon>Paramuricea</taxon>
    </lineage>
</organism>
<evidence type="ECO:0000313" key="2">
    <source>
        <dbReference type="Proteomes" id="UP001152795"/>
    </source>
</evidence>
<accession>A0A6S7K5C2</accession>